<keyword evidence="1" id="KW-0812">Transmembrane</keyword>
<keyword evidence="1" id="KW-0472">Membrane</keyword>
<feature type="transmembrane region" description="Helical" evidence="1">
    <location>
        <begin position="7"/>
        <end position="33"/>
    </location>
</feature>
<comment type="caution">
    <text evidence="2">The sequence shown here is derived from an EMBL/GenBank/DDBJ whole genome shotgun (WGS) entry which is preliminary data.</text>
</comment>
<dbReference type="Proteomes" id="UP000438182">
    <property type="component" value="Unassembled WGS sequence"/>
</dbReference>
<keyword evidence="3" id="KW-1185">Reference proteome</keyword>
<reference evidence="2 3" key="1">
    <citation type="submission" date="2019-12" db="EMBL/GenBank/DDBJ databases">
        <authorList>
            <person name="Kim Y.S."/>
        </authorList>
    </citation>
    <scope>NUCLEOTIDE SEQUENCE [LARGE SCALE GENOMIC DNA]</scope>
    <source>
        <strain evidence="2 3">MMS17-SY077</strain>
    </source>
</reference>
<protein>
    <submittedName>
        <fullName evidence="2">Uncharacterized protein</fullName>
    </submittedName>
</protein>
<keyword evidence="1" id="KW-1133">Transmembrane helix</keyword>
<feature type="transmembrane region" description="Helical" evidence="1">
    <location>
        <begin position="120"/>
        <end position="141"/>
    </location>
</feature>
<evidence type="ECO:0000256" key="1">
    <source>
        <dbReference type="SAM" id="Phobius"/>
    </source>
</evidence>
<gene>
    <name evidence="2" type="ORF">GB864_11595</name>
</gene>
<accession>A0A6I4P321</accession>
<sequence>MPREFTRYALIAAGFAIGLQVALVIAGFGFVYLLTGIQPIGDPEAGVVVGPMAVGVSTLAFGAVLLAIALSPPERQRVRIWAGLIAGVVAWAGYVIAGTIGLGAVHGELGTAAAAMLGGGFAWIVLVAGCLVGTTYTWVLASRREGRGRPRWPWEDDADE</sequence>
<organism evidence="2 3">
    <name type="scientific">Agromyces seonyuensis</name>
    <dbReference type="NCBI Taxonomy" id="2662446"/>
    <lineage>
        <taxon>Bacteria</taxon>
        <taxon>Bacillati</taxon>
        <taxon>Actinomycetota</taxon>
        <taxon>Actinomycetes</taxon>
        <taxon>Micrococcales</taxon>
        <taxon>Microbacteriaceae</taxon>
        <taxon>Agromyces</taxon>
    </lineage>
</organism>
<feature type="transmembrane region" description="Helical" evidence="1">
    <location>
        <begin position="45"/>
        <end position="68"/>
    </location>
</feature>
<name>A0A6I4P321_9MICO</name>
<dbReference type="RefSeq" id="WP_160425205.1">
    <property type="nucleotide sequence ID" value="NZ_WSTA01000051.1"/>
</dbReference>
<dbReference type="AlphaFoldDB" id="A0A6I4P321"/>
<feature type="transmembrane region" description="Helical" evidence="1">
    <location>
        <begin position="80"/>
        <end position="100"/>
    </location>
</feature>
<dbReference type="Pfam" id="PF19616">
    <property type="entry name" value="DUF6121"/>
    <property type="match status" value="1"/>
</dbReference>
<dbReference type="InterPro" id="IPR046124">
    <property type="entry name" value="DUF6121"/>
</dbReference>
<proteinExistence type="predicted"/>
<evidence type="ECO:0000313" key="2">
    <source>
        <dbReference type="EMBL" id="MWB99185.1"/>
    </source>
</evidence>
<dbReference type="EMBL" id="WSTA01000051">
    <property type="protein sequence ID" value="MWB99185.1"/>
    <property type="molecule type" value="Genomic_DNA"/>
</dbReference>
<evidence type="ECO:0000313" key="3">
    <source>
        <dbReference type="Proteomes" id="UP000438182"/>
    </source>
</evidence>